<keyword evidence="3" id="KW-0813">Transport</keyword>
<feature type="transmembrane region" description="Helical" evidence="9">
    <location>
        <begin position="134"/>
        <end position="153"/>
    </location>
</feature>
<feature type="transmembrane region" description="Helical" evidence="9">
    <location>
        <begin position="249"/>
        <end position="267"/>
    </location>
</feature>
<keyword evidence="6 9" id="KW-1133">Transmembrane helix</keyword>
<feature type="region of interest" description="Disordered" evidence="8">
    <location>
        <begin position="1"/>
        <end position="22"/>
    </location>
</feature>
<name>A0ABQ4CJV7_9ACTN</name>
<comment type="similarity">
    <text evidence="2">Belongs to the binding-protein-dependent transport system permease family. FecCD subfamily.</text>
</comment>
<feature type="transmembrane region" description="Helical" evidence="9">
    <location>
        <begin position="295"/>
        <end position="317"/>
    </location>
</feature>
<reference evidence="10 11" key="1">
    <citation type="submission" date="2021-01" db="EMBL/GenBank/DDBJ databases">
        <title>Whole genome shotgun sequence of Asanoa siamensis NBRC 107932.</title>
        <authorList>
            <person name="Komaki H."/>
            <person name="Tamura T."/>
        </authorList>
    </citation>
    <scope>NUCLEOTIDE SEQUENCE [LARGE SCALE GENOMIC DNA]</scope>
    <source>
        <strain evidence="10 11">NBRC 107932</strain>
    </source>
</reference>
<dbReference type="Proteomes" id="UP000604117">
    <property type="component" value="Unassembled WGS sequence"/>
</dbReference>
<dbReference type="InterPro" id="IPR037294">
    <property type="entry name" value="ABC_BtuC-like"/>
</dbReference>
<feature type="transmembrane region" description="Helical" evidence="9">
    <location>
        <begin position="108"/>
        <end position="128"/>
    </location>
</feature>
<evidence type="ECO:0000256" key="5">
    <source>
        <dbReference type="ARBA" id="ARBA00022692"/>
    </source>
</evidence>
<keyword evidence="4" id="KW-1003">Cell membrane</keyword>
<evidence type="ECO:0000256" key="1">
    <source>
        <dbReference type="ARBA" id="ARBA00004651"/>
    </source>
</evidence>
<feature type="transmembrane region" description="Helical" evidence="9">
    <location>
        <begin position="26"/>
        <end position="50"/>
    </location>
</feature>
<evidence type="ECO:0000313" key="10">
    <source>
        <dbReference type="EMBL" id="GIF71581.1"/>
    </source>
</evidence>
<dbReference type="InterPro" id="IPR000522">
    <property type="entry name" value="ABC_transptr_permease_BtuC"/>
</dbReference>
<comment type="subcellular location">
    <subcellularLocation>
        <location evidence="1">Cell membrane</location>
        <topology evidence="1">Multi-pass membrane protein</topology>
    </subcellularLocation>
</comment>
<comment type="caution">
    <text evidence="10">The sequence shown here is derived from an EMBL/GenBank/DDBJ whole genome shotgun (WGS) entry which is preliminary data.</text>
</comment>
<feature type="transmembrane region" description="Helical" evidence="9">
    <location>
        <begin position="79"/>
        <end position="96"/>
    </location>
</feature>
<keyword evidence="7 9" id="KW-0472">Membrane</keyword>
<evidence type="ECO:0000256" key="4">
    <source>
        <dbReference type="ARBA" id="ARBA00022475"/>
    </source>
</evidence>
<dbReference type="PANTHER" id="PTHR30472:SF1">
    <property type="entry name" value="FE(3+) DICITRATE TRANSPORT SYSTEM PERMEASE PROTEIN FECC-RELATED"/>
    <property type="match status" value="1"/>
</dbReference>
<dbReference type="PANTHER" id="PTHR30472">
    <property type="entry name" value="FERRIC ENTEROBACTIN TRANSPORT SYSTEM PERMEASE PROTEIN"/>
    <property type="match status" value="1"/>
</dbReference>
<feature type="transmembrane region" description="Helical" evidence="9">
    <location>
        <begin position="209"/>
        <end position="228"/>
    </location>
</feature>
<feature type="transmembrane region" description="Helical" evidence="9">
    <location>
        <begin position="165"/>
        <end position="184"/>
    </location>
</feature>
<protein>
    <submittedName>
        <fullName evidence="10">Iron ABC transporter permease</fullName>
    </submittedName>
</protein>
<gene>
    <name evidence="10" type="ORF">Asi02nite_10990</name>
</gene>
<evidence type="ECO:0000256" key="7">
    <source>
        <dbReference type="ARBA" id="ARBA00023136"/>
    </source>
</evidence>
<dbReference type="CDD" id="cd06550">
    <property type="entry name" value="TM_ABC_iron-siderophores_like"/>
    <property type="match status" value="1"/>
</dbReference>
<dbReference type="EMBL" id="BONE01000006">
    <property type="protein sequence ID" value="GIF71581.1"/>
    <property type="molecule type" value="Genomic_DNA"/>
</dbReference>
<accession>A0ABQ4CJV7</accession>
<sequence>MLTAVSPAPTETAPPRRPAPRRRSTIGVASALALLCVAVVLSVAIGTRWIEPGTVWHLLWHPDGSAESAIVHDVRLPRTLLAIGVGAALGLAGAVMQALTRNPLAEPGLLGVNTGAATGVVIAIAFVGTNSLGGYVWFAFAGAGLLSVAVFLLGGAGRVPTPDRLVLAGVAVDAVLTMLIWTVLATRPDSFLRYRHWDVGSLTDRGYDVLLQVLPFLALGVAGALALGRGLNALALGDEAAKAVGARPGVIRFAGMVVVTLLCGAGTAAVGPIAFLGLAVPFAARLLVGTDNRAVLAMSALLGPVVFLVADVLGRVVVAPSELPVGIITALIGGPVFIALCRRRRVGVL</sequence>
<evidence type="ECO:0000256" key="9">
    <source>
        <dbReference type="SAM" id="Phobius"/>
    </source>
</evidence>
<evidence type="ECO:0000256" key="3">
    <source>
        <dbReference type="ARBA" id="ARBA00022448"/>
    </source>
</evidence>
<keyword evidence="11" id="KW-1185">Reference proteome</keyword>
<evidence type="ECO:0000256" key="6">
    <source>
        <dbReference type="ARBA" id="ARBA00022989"/>
    </source>
</evidence>
<dbReference type="Pfam" id="PF01032">
    <property type="entry name" value="FecCD"/>
    <property type="match status" value="1"/>
</dbReference>
<evidence type="ECO:0000313" key="11">
    <source>
        <dbReference type="Proteomes" id="UP000604117"/>
    </source>
</evidence>
<evidence type="ECO:0000256" key="8">
    <source>
        <dbReference type="SAM" id="MobiDB-lite"/>
    </source>
</evidence>
<organism evidence="10 11">
    <name type="scientific">Asanoa siamensis</name>
    <dbReference type="NCBI Taxonomy" id="926357"/>
    <lineage>
        <taxon>Bacteria</taxon>
        <taxon>Bacillati</taxon>
        <taxon>Actinomycetota</taxon>
        <taxon>Actinomycetes</taxon>
        <taxon>Micromonosporales</taxon>
        <taxon>Micromonosporaceae</taxon>
        <taxon>Asanoa</taxon>
    </lineage>
</organism>
<dbReference type="RefSeq" id="WP_239126504.1">
    <property type="nucleotide sequence ID" value="NZ_BONE01000006.1"/>
</dbReference>
<dbReference type="Gene3D" id="1.10.3470.10">
    <property type="entry name" value="ABC transporter involved in vitamin B12 uptake, BtuC"/>
    <property type="match status" value="1"/>
</dbReference>
<feature type="transmembrane region" description="Helical" evidence="9">
    <location>
        <begin position="273"/>
        <end position="288"/>
    </location>
</feature>
<feature type="transmembrane region" description="Helical" evidence="9">
    <location>
        <begin position="323"/>
        <end position="341"/>
    </location>
</feature>
<keyword evidence="5 9" id="KW-0812">Transmembrane</keyword>
<dbReference type="SUPFAM" id="SSF81345">
    <property type="entry name" value="ABC transporter involved in vitamin B12 uptake, BtuC"/>
    <property type="match status" value="1"/>
</dbReference>
<evidence type="ECO:0000256" key="2">
    <source>
        <dbReference type="ARBA" id="ARBA00007935"/>
    </source>
</evidence>
<proteinExistence type="inferred from homology"/>